<dbReference type="SUPFAM" id="SSF52058">
    <property type="entry name" value="L domain-like"/>
    <property type="match status" value="1"/>
</dbReference>
<proteinExistence type="inferred from homology"/>
<evidence type="ECO:0000259" key="9">
    <source>
        <dbReference type="Pfam" id="PF18052"/>
    </source>
</evidence>
<evidence type="ECO:0000313" key="12">
    <source>
        <dbReference type="EMBL" id="RLN03815.1"/>
    </source>
</evidence>
<dbReference type="PANTHER" id="PTHR23155">
    <property type="entry name" value="DISEASE RESISTANCE PROTEIN RP"/>
    <property type="match status" value="1"/>
</dbReference>
<dbReference type="Proteomes" id="UP000275267">
    <property type="component" value="Unassembled WGS sequence"/>
</dbReference>
<evidence type="ECO:0000259" key="10">
    <source>
        <dbReference type="Pfam" id="PF23559"/>
    </source>
</evidence>
<comment type="similarity">
    <text evidence="1">Belongs to the disease resistance NB-LRR family.</text>
</comment>
<dbReference type="Gene3D" id="3.80.10.10">
    <property type="entry name" value="Ribonuclease Inhibitor"/>
    <property type="match status" value="1"/>
</dbReference>
<dbReference type="InterPro" id="IPR038005">
    <property type="entry name" value="RX-like_CC"/>
</dbReference>
<accession>A0A3L6RJD3</accession>
<dbReference type="Gene3D" id="1.20.5.4130">
    <property type="match status" value="1"/>
</dbReference>
<name>A0A3L6RJD3_PANMI</name>
<dbReference type="Gene3D" id="3.40.50.300">
    <property type="entry name" value="P-loop containing nucleotide triphosphate hydrolases"/>
    <property type="match status" value="1"/>
</dbReference>
<protein>
    <submittedName>
        <fullName evidence="12">Disease resistance protein RPM1-like isoform X1</fullName>
    </submittedName>
</protein>
<dbReference type="InterPro" id="IPR042197">
    <property type="entry name" value="Apaf_helical"/>
</dbReference>
<reference evidence="13" key="1">
    <citation type="journal article" date="2019" name="Nat. Commun.">
        <title>The genome of broomcorn millet.</title>
        <authorList>
            <person name="Zou C."/>
            <person name="Miki D."/>
            <person name="Li D."/>
            <person name="Tang Q."/>
            <person name="Xiao L."/>
            <person name="Rajput S."/>
            <person name="Deng P."/>
            <person name="Jia W."/>
            <person name="Huang R."/>
            <person name="Zhang M."/>
            <person name="Sun Y."/>
            <person name="Hu J."/>
            <person name="Fu X."/>
            <person name="Schnable P.S."/>
            <person name="Li F."/>
            <person name="Zhang H."/>
            <person name="Feng B."/>
            <person name="Zhu X."/>
            <person name="Liu R."/>
            <person name="Schnable J.C."/>
            <person name="Zhu J.-K."/>
            <person name="Zhang H."/>
        </authorList>
    </citation>
    <scope>NUCLEOTIDE SEQUENCE [LARGE SCALE GENOMIC DNA]</scope>
</reference>
<dbReference type="Pfam" id="PF00931">
    <property type="entry name" value="NB-ARC"/>
    <property type="match status" value="1"/>
</dbReference>
<feature type="domain" description="Disease resistance R13L4/SHOC-2-like LRR" evidence="11">
    <location>
        <begin position="486"/>
        <end position="850"/>
    </location>
</feature>
<gene>
    <name evidence="12" type="ORF">C2845_PM13G12170</name>
</gene>
<feature type="domain" description="NB-ARC" evidence="8">
    <location>
        <begin position="145"/>
        <end position="326"/>
    </location>
</feature>
<dbReference type="PANTHER" id="PTHR23155:SF1167">
    <property type="entry name" value="OS08G0412100 PROTEIN"/>
    <property type="match status" value="1"/>
</dbReference>
<feature type="domain" description="Disease resistance protein winged helix" evidence="10">
    <location>
        <begin position="377"/>
        <end position="438"/>
    </location>
</feature>
<dbReference type="AlphaFoldDB" id="A0A3L6RJD3"/>
<keyword evidence="3" id="KW-0677">Repeat</keyword>
<feature type="region of interest" description="Disordered" evidence="7">
    <location>
        <begin position="867"/>
        <end position="891"/>
    </location>
</feature>
<feature type="domain" description="Disease resistance N-terminal" evidence="9">
    <location>
        <begin position="12"/>
        <end position="92"/>
    </location>
</feature>
<evidence type="ECO:0000256" key="5">
    <source>
        <dbReference type="ARBA" id="ARBA00022821"/>
    </source>
</evidence>
<dbReference type="CDD" id="cd14798">
    <property type="entry name" value="RX-CC_like"/>
    <property type="match status" value="1"/>
</dbReference>
<dbReference type="InterPro" id="IPR041118">
    <property type="entry name" value="Rx_N"/>
</dbReference>
<dbReference type="InterPro" id="IPR027417">
    <property type="entry name" value="P-loop_NTPase"/>
</dbReference>
<evidence type="ECO:0000256" key="3">
    <source>
        <dbReference type="ARBA" id="ARBA00022737"/>
    </source>
</evidence>
<dbReference type="EMBL" id="PQIB02000008">
    <property type="protein sequence ID" value="RLN03815.1"/>
    <property type="molecule type" value="Genomic_DNA"/>
</dbReference>
<dbReference type="InterPro" id="IPR044974">
    <property type="entry name" value="Disease_R_plants"/>
</dbReference>
<dbReference type="Pfam" id="PF23559">
    <property type="entry name" value="WHD_DRP"/>
    <property type="match status" value="1"/>
</dbReference>
<dbReference type="GO" id="GO:0098542">
    <property type="term" value="P:defense response to other organism"/>
    <property type="evidence" value="ECO:0007669"/>
    <property type="project" value="TreeGrafter"/>
</dbReference>
<keyword evidence="4" id="KW-0547">Nucleotide-binding</keyword>
<dbReference type="OrthoDB" id="694921at2759"/>
<evidence type="ECO:0000256" key="4">
    <source>
        <dbReference type="ARBA" id="ARBA00022741"/>
    </source>
</evidence>
<feature type="compositionally biased region" description="Acidic residues" evidence="7">
    <location>
        <begin position="867"/>
        <end position="880"/>
    </location>
</feature>
<keyword evidence="6" id="KW-0175">Coiled coil</keyword>
<dbReference type="InterPro" id="IPR032675">
    <property type="entry name" value="LRR_dom_sf"/>
</dbReference>
<dbReference type="STRING" id="4540.A0A3L6RJD3"/>
<dbReference type="InterPro" id="IPR002182">
    <property type="entry name" value="NB-ARC"/>
</dbReference>
<evidence type="ECO:0000256" key="1">
    <source>
        <dbReference type="ARBA" id="ARBA00008894"/>
    </source>
</evidence>
<dbReference type="Pfam" id="PF23598">
    <property type="entry name" value="LRR_14"/>
    <property type="match status" value="1"/>
</dbReference>
<evidence type="ECO:0000313" key="13">
    <source>
        <dbReference type="Proteomes" id="UP000275267"/>
    </source>
</evidence>
<evidence type="ECO:0000256" key="6">
    <source>
        <dbReference type="ARBA" id="ARBA00023054"/>
    </source>
</evidence>
<keyword evidence="13" id="KW-1185">Reference proteome</keyword>
<dbReference type="Gene3D" id="1.10.8.430">
    <property type="entry name" value="Helical domain of apoptotic protease-activating factors"/>
    <property type="match status" value="1"/>
</dbReference>
<comment type="caution">
    <text evidence="12">The sequence shown here is derived from an EMBL/GenBank/DDBJ whole genome shotgun (WGS) entry which is preliminary data.</text>
</comment>
<evidence type="ECO:0000259" key="8">
    <source>
        <dbReference type="Pfam" id="PF00931"/>
    </source>
</evidence>
<keyword evidence="5" id="KW-0611">Plant defense</keyword>
<dbReference type="PRINTS" id="PR00364">
    <property type="entry name" value="DISEASERSIST"/>
</dbReference>
<dbReference type="Pfam" id="PF18052">
    <property type="entry name" value="Rx_N"/>
    <property type="match status" value="1"/>
</dbReference>
<dbReference type="InterPro" id="IPR055414">
    <property type="entry name" value="LRR_R13L4/SHOC2-like"/>
</dbReference>
<evidence type="ECO:0000259" key="11">
    <source>
        <dbReference type="Pfam" id="PF23598"/>
    </source>
</evidence>
<dbReference type="InterPro" id="IPR058922">
    <property type="entry name" value="WHD_DRP"/>
</dbReference>
<organism evidence="12 13">
    <name type="scientific">Panicum miliaceum</name>
    <name type="common">Proso millet</name>
    <name type="synonym">Broomcorn millet</name>
    <dbReference type="NCBI Taxonomy" id="4540"/>
    <lineage>
        <taxon>Eukaryota</taxon>
        <taxon>Viridiplantae</taxon>
        <taxon>Streptophyta</taxon>
        <taxon>Embryophyta</taxon>
        <taxon>Tracheophyta</taxon>
        <taxon>Spermatophyta</taxon>
        <taxon>Magnoliopsida</taxon>
        <taxon>Liliopsida</taxon>
        <taxon>Poales</taxon>
        <taxon>Poaceae</taxon>
        <taxon>PACMAD clade</taxon>
        <taxon>Panicoideae</taxon>
        <taxon>Panicodae</taxon>
        <taxon>Paniceae</taxon>
        <taxon>Panicinae</taxon>
        <taxon>Panicum</taxon>
        <taxon>Panicum sect. Panicum</taxon>
    </lineage>
</organism>
<dbReference type="GO" id="GO:0043531">
    <property type="term" value="F:ADP binding"/>
    <property type="evidence" value="ECO:0007669"/>
    <property type="project" value="InterPro"/>
</dbReference>
<evidence type="ECO:0000256" key="2">
    <source>
        <dbReference type="ARBA" id="ARBA00022614"/>
    </source>
</evidence>
<evidence type="ECO:0000256" key="7">
    <source>
        <dbReference type="SAM" id="MobiDB-lite"/>
    </source>
</evidence>
<dbReference type="SUPFAM" id="SSF52540">
    <property type="entry name" value="P-loop containing nucleoside triphosphate hydrolases"/>
    <property type="match status" value="1"/>
</dbReference>
<dbReference type="FunFam" id="3.40.50.300:FF:001091">
    <property type="entry name" value="Probable disease resistance protein At1g61300"/>
    <property type="match status" value="1"/>
</dbReference>
<keyword evidence="2" id="KW-0433">Leucine-rich repeat</keyword>
<sequence>MVGVTASALIGVMKPLLGKLSTLQEREYTKLKGVRRQITFLRDELSSMSTALEMVSESEEANPHLRELSYDIEDCIEIFTHHLSRDDTSDGFIHRIMSKITAMKSRHRLGNQIDKLKGCVVESVVNDPRLPALYEEADRLVGIDREMDTLVKWLTDDIDMHLPRKVVSIVGFGGSGKTTLANQVFQKIKSQFSCTAFVSVSRGPNVNKILADTILQLHKSSGQFAADKNRDISRMQEDLYFRTLDYTQLVNMIREYLQNKRYFVVIDDIWSKEAWREIQCAFPNSNASRIMTTTRIQDVANCCCFPYKKYVYPMKPLDSGDSRRLFLERIFDHQDVCPVELQQVTDDILRKCEGLPLAIVNIASLLATKPTSKQEWERRIMRWMAEGFIVEQRGQCLEDTGENYISELINRNMIEAVDIDYSGRPRACRVHDIMHDLIISLSTRENFVTIMYDQKMTPFANKIRRLSLQGCLEKRKVWQGTDSLSHVRSLSTFGDAKMAPLMDFQVLRVLDLHDCSNLHDGDIGDIGSLIHLRYLSLHSRNICKIPRHISRLKHLQTLDLEGTGIRELPGTVVQLRQLVRLLLPLGVQLSVGIGTMGALEELSTLDVSRNSKEVVLELGSLTKLKVLAIHSHASSAITLCKLGERNLRCIKLWTGTSGPSMDFLIDLWCPPPLHLQIFNNTGFNHFSSLPKWTSSLRELTCLKIHVKQVGAGDLQMLEGQPALLCLHIHLKEHPQETLTISSAGFKLLKELWFNPPRHELGLMYMKNKKNRLNLVFEAGALPKLERLHLGFAAHGTLSAYAVGFDFGISHLSSLKHLEIWIYCWGAKAWEVEALQAPIRNAAAVLPNRPILEILDFSGDMMLRDDEEWVDSDSGGDEEDHVAELLDGTNTK</sequence>